<dbReference type="EMBL" id="KZ825104">
    <property type="protein sequence ID" value="PYI23844.1"/>
    <property type="molecule type" value="Genomic_DNA"/>
</dbReference>
<gene>
    <name evidence="1" type="ORF">BO99DRAFT_478837</name>
</gene>
<name>A0A2V5HP21_ASPV1</name>
<keyword evidence="2" id="KW-1185">Reference proteome</keyword>
<evidence type="ECO:0000313" key="2">
    <source>
        <dbReference type="Proteomes" id="UP000249829"/>
    </source>
</evidence>
<proteinExistence type="predicted"/>
<sequence length="112" mass="12837">MFVSHLCSERRKMEIRSRPFHLHLSELGLLSPSACKSLPTVEGDGRVTFHFPNRTPQRLSHQNSGLTLGKFTSTEPTWDPRGVCLFFSAHFTCWFWVRYSQTTDGDLTGFES</sequence>
<reference evidence="1 2" key="1">
    <citation type="submission" date="2018-02" db="EMBL/GenBank/DDBJ databases">
        <title>The genomes of Aspergillus section Nigri reveals drivers in fungal speciation.</title>
        <authorList>
            <consortium name="DOE Joint Genome Institute"/>
            <person name="Vesth T.C."/>
            <person name="Nybo J."/>
            <person name="Theobald S."/>
            <person name="Brandl J."/>
            <person name="Frisvad J.C."/>
            <person name="Nielsen K.F."/>
            <person name="Lyhne E.K."/>
            <person name="Kogle M.E."/>
            <person name="Kuo A."/>
            <person name="Riley R."/>
            <person name="Clum A."/>
            <person name="Nolan M."/>
            <person name="Lipzen A."/>
            <person name="Salamov A."/>
            <person name="Henrissat B."/>
            <person name="Wiebenga A."/>
            <person name="De vries R.P."/>
            <person name="Grigoriev I.V."/>
            <person name="Mortensen U.H."/>
            <person name="Andersen M.R."/>
            <person name="Baker S.E."/>
        </authorList>
    </citation>
    <scope>NUCLEOTIDE SEQUENCE [LARGE SCALE GENOMIC DNA]</scope>
    <source>
        <strain evidence="1 2">CBS 115571</strain>
    </source>
</reference>
<dbReference type="AlphaFoldDB" id="A0A2V5HP21"/>
<dbReference type="Proteomes" id="UP000249829">
    <property type="component" value="Unassembled WGS sequence"/>
</dbReference>
<organism evidence="1 2">
    <name type="scientific">Aspergillus violaceofuscus (strain CBS 115571)</name>
    <dbReference type="NCBI Taxonomy" id="1450538"/>
    <lineage>
        <taxon>Eukaryota</taxon>
        <taxon>Fungi</taxon>
        <taxon>Dikarya</taxon>
        <taxon>Ascomycota</taxon>
        <taxon>Pezizomycotina</taxon>
        <taxon>Eurotiomycetes</taxon>
        <taxon>Eurotiomycetidae</taxon>
        <taxon>Eurotiales</taxon>
        <taxon>Aspergillaceae</taxon>
        <taxon>Aspergillus</taxon>
    </lineage>
</organism>
<evidence type="ECO:0000313" key="1">
    <source>
        <dbReference type="EMBL" id="PYI23844.1"/>
    </source>
</evidence>
<accession>A0A2V5HP21</accession>
<protein>
    <submittedName>
        <fullName evidence="1">Uncharacterized protein</fullName>
    </submittedName>
</protein>